<dbReference type="PANTHER" id="PTHR43918:SF4">
    <property type="entry name" value="CARBOXYLIC ESTER HYDROLASE"/>
    <property type="match status" value="1"/>
</dbReference>
<dbReference type="Gene3D" id="3.40.50.1820">
    <property type="entry name" value="alpha/beta hydrolase"/>
    <property type="match status" value="1"/>
</dbReference>
<feature type="active site" description="Acyl-ester intermediate" evidence="4">
    <location>
        <position position="235"/>
    </location>
</feature>
<accession>A0AAD6DEI3</accession>
<evidence type="ECO:0000256" key="1">
    <source>
        <dbReference type="ARBA" id="ARBA00005964"/>
    </source>
</evidence>
<proteinExistence type="inferred from homology"/>
<evidence type="ECO:0000313" key="8">
    <source>
        <dbReference type="Proteomes" id="UP001216150"/>
    </source>
</evidence>
<keyword evidence="3" id="KW-1015">Disulfide bond</keyword>
<feature type="signal peptide" evidence="5">
    <location>
        <begin position="1"/>
        <end position="16"/>
    </location>
</feature>
<evidence type="ECO:0000256" key="3">
    <source>
        <dbReference type="ARBA" id="ARBA00023157"/>
    </source>
</evidence>
<dbReference type="GO" id="GO:0017000">
    <property type="term" value="P:antibiotic biosynthetic process"/>
    <property type="evidence" value="ECO:0007669"/>
    <property type="project" value="UniProtKB-ARBA"/>
</dbReference>
<dbReference type="InterPro" id="IPR000997">
    <property type="entry name" value="Cholinesterase"/>
</dbReference>
<dbReference type="GO" id="GO:0004104">
    <property type="term" value="F:cholinesterase activity"/>
    <property type="evidence" value="ECO:0007669"/>
    <property type="project" value="InterPro"/>
</dbReference>
<protein>
    <submittedName>
        <fullName evidence="7">Alpha/Beta hydrolase protein</fullName>
    </submittedName>
</protein>
<reference evidence="7 8" key="1">
    <citation type="journal article" date="2023" name="IMA Fungus">
        <title>Comparative genomic study of the Penicillium genus elucidates a diverse pangenome and 15 lateral gene transfer events.</title>
        <authorList>
            <person name="Petersen C."/>
            <person name="Sorensen T."/>
            <person name="Nielsen M.R."/>
            <person name="Sondergaard T.E."/>
            <person name="Sorensen J.L."/>
            <person name="Fitzpatrick D.A."/>
            <person name="Frisvad J.C."/>
            <person name="Nielsen K.L."/>
        </authorList>
    </citation>
    <scope>NUCLEOTIDE SEQUENCE [LARGE SCALE GENOMIC DNA]</scope>
    <source>
        <strain evidence="7 8">IBT 29057</strain>
    </source>
</reference>
<dbReference type="GO" id="GO:0072330">
    <property type="term" value="P:monocarboxylic acid biosynthetic process"/>
    <property type="evidence" value="ECO:0007669"/>
    <property type="project" value="UniProtKB-ARBA"/>
</dbReference>
<dbReference type="InterPro" id="IPR050654">
    <property type="entry name" value="AChE-related_enzymes"/>
</dbReference>
<dbReference type="Pfam" id="PF00135">
    <property type="entry name" value="COesterase"/>
    <property type="match status" value="2"/>
</dbReference>
<comment type="similarity">
    <text evidence="1">Belongs to the type-B carboxylesterase/lipase family.</text>
</comment>
<name>A0AAD6DEI3_9EURO</name>
<sequence>MMKLLLLGLAAIAAASKPLPTAVIDSGAIVGTTTTLPSSTAVVNKYLGVPFGKRPVRFSPPEPAERWSTTYNATKWGPACFQEVSQAVQLLFNLLDMPPQLGGEDEDCLNLNVFTPANASAGSKAVLFWLYGGSYRNGGAAVPQYDGSSFAANQDVVVVTINYRTNAFGFPADKNIPLKERNLGYEKPDSSYQRNRADQKFDNSLLDQRLALDWVNRNIAALGGDPSKVTIMGESAGATSVDALVVTPPEPVPFRAAIMESGQTSIKTPVDTTRKQYNQSWQKLLDRTNCTSGDTIKCLREVPARELKRIATNETLVFGPIPDDYTMAKHPRQRRLNSTHDESSIARVPVLIGSNGDEAITTIIGQNDTRKFLQPYFGNLTDALLAKYPLGSPGAHTEHERLSLIVTEFQIQCVTSVYANESAIAGIPTWRYLFNASFPNNEKGYGAYHTSEIPFVFGTYPQQNKTHFEEEVSKSMQKAWADFAKDPYKGPGWAPEPAIGIFGDGVKAGMSVEGKKPLKSVNSKKIDFRCPLYSPVYT</sequence>
<dbReference type="PANTHER" id="PTHR43918">
    <property type="entry name" value="ACETYLCHOLINESTERASE"/>
    <property type="match status" value="1"/>
</dbReference>
<feature type="active site" description="Charge relay system" evidence="4">
    <location>
        <position position="342"/>
    </location>
</feature>
<feature type="domain" description="Carboxylesterase type B" evidence="6">
    <location>
        <begin position="205"/>
        <end position="485"/>
    </location>
</feature>
<keyword evidence="8" id="KW-1185">Reference proteome</keyword>
<keyword evidence="5" id="KW-0732">Signal</keyword>
<keyword evidence="2 7" id="KW-0378">Hydrolase</keyword>
<dbReference type="InterPro" id="IPR029058">
    <property type="entry name" value="AB_hydrolase_fold"/>
</dbReference>
<dbReference type="EMBL" id="JAQJAC010000008">
    <property type="protein sequence ID" value="KAJ5575272.1"/>
    <property type="molecule type" value="Genomic_DNA"/>
</dbReference>
<dbReference type="SUPFAM" id="SSF53474">
    <property type="entry name" value="alpha/beta-Hydrolases"/>
    <property type="match status" value="1"/>
</dbReference>
<feature type="active site" description="Charge relay system" evidence="4">
    <location>
        <position position="449"/>
    </location>
</feature>
<evidence type="ECO:0000313" key="7">
    <source>
        <dbReference type="EMBL" id="KAJ5575272.1"/>
    </source>
</evidence>
<dbReference type="PRINTS" id="PR00878">
    <property type="entry name" value="CHOLNESTRASE"/>
</dbReference>
<dbReference type="AlphaFoldDB" id="A0AAD6DEI3"/>
<comment type="caution">
    <text evidence="7">The sequence shown here is derived from an EMBL/GenBank/DDBJ whole genome shotgun (WGS) entry which is preliminary data.</text>
</comment>
<evidence type="ECO:0000256" key="5">
    <source>
        <dbReference type="SAM" id="SignalP"/>
    </source>
</evidence>
<dbReference type="InterPro" id="IPR002018">
    <property type="entry name" value="CarbesteraseB"/>
</dbReference>
<evidence type="ECO:0000256" key="2">
    <source>
        <dbReference type="ARBA" id="ARBA00022801"/>
    </source>
</evidence>
<gene>
    <name evidence="7" type="ORF">N7450_009171</name>
</gene>
<feature type="chain" id="PRO_5042028680" evidence="5">
    <location>
        <begin position="17"/>
        <end position="538"/>
    </location>
</feature>
<feature type="domain" description="Carboxylesterase type B" evidence="6">
    <location>
        <begin position="23"/>
        <end position="173"/>
    </location>
</feature>
<evidence type="ECO:0000256" key="4">
    <source>
        <dbReference type="PIRSR" id="PIRSR600997-1"/>
    </source>
</evidence>
<dbReference type="Proteomes" id="UP001216150">
    <property type="component" value="Unassembled WGS sequence"/>
</dbReference>
<organism evidence="7 8">
    <name type="scientific">Penicillium hetheringtonii</name>
    <dbReference type="NCBI Taxonomy" id="911720"/>
    <lineage>
        <taxon>Eukaryota</taxon>
        <taxon>Fungi</taxon>
        <taxon>Dikarya</taxon>
        <taxon>Ascomycota</taxon>
        <taxon>Pezizomycotina</taxon>
        <taxon>Eurotiomycetes</taxon>
        <taxon>Eurotiomycetidae</taxon>
        <taxon>Eurotiales</taxon>
        <taxon>Aspergillaceae</taxon>
        <taxon>Penicillium</taxon>
    </lineage>
</organism>
<evidence type="ECO:0000259" key="6">
    <source>
        <dbReference type="Pfam" id="PF00135"/>
    </source>
</evidence>